<name>A0ABS5VZ91_9SPHN</name>
<comment type="caution">
    <text evidence="1">The sequence shown here is derived from an EMBL/GenBank/DDBJ whole genome shotgun (WGS) entry which is preliminary data.</text>
</comment>
<keyword evidence="2" id="KW-1185">Reference proteome</keyword>
<organism evidence="1 2">
    <name type="scientific">Croceibacterium selenioxidans</name>
    <dbReference type="NCBI Taxonomy" id="2838833"/>
    <lineage>
        <taxon>Bacteria</taxon>
        <taxon>Pseudomonadati</taxon>
        <taxon>Pseudomonadota</taxon>
        <taxon>Alphaproteobacteria</taxon>
        <taxon>Sphingomonadales</taxon>
        <taxon>Erythrobacteraceae</taxon>
        <taxon>Croceibacterium</taxon>
    </lineage>
</organism>
<dbReference type="Proteomes" id="UP000811255">
    <property type="component" value="Unassembled WGS sequence"/>
</dbReference>
<dbReference type="EMBL" id="JAHFVK010000001">
    <property type="protein sequence ID" value="MBT2132845.1"/>
    <property type="molecule type" value="Genomic_DNA"/>
</dbReference>
<dbReference type="RefSeq" id="WP_214533991.1">
    <property type="nucleotide sequence ID" value="NZ_JAHFVK010000001.1"/>
</dbReference>
<protein>
    <submittedName>
        <fullName evidence="1">Uncharacterized protein</fullName>
    </submittedName>
</protein>
<evidence type="ECO:0000313" key="1">
    <source>
        <dbReference type="EMBL" id="MBT2132845.1"/>
    </source>
</evidence>
<evidence type="ECO:0000313" key="2">
    <source>
        <dbReference type="Proteomes" id="UP000811255"/>
    </source>
</evidence>
<sequence>MTPRMGDSGGGPMVDRREMLTWGIVAPVLASGPYGALAAVPEGLDALVVDSRLADAGLSALAARRTYTIDGDVTALWYNTLDTLWRKPGFVLGGITGTDALFVLERLAFDCGRRAVSRTELRPADRFGVAAASWVIAPVHPSVVKA</sequence>
<gene>
    <name evidence="1" type="ORF">KK137_00730</name>
</gene>
<reference evidence="1 2" key="1">
    <citation type="submission" date="2021-05" db="EMBL/GenBank/DDBJ databases">
        <title>Croceibacterium sp. LX-88 genome sequence.</title>
        <authorList>
            <person name="Luo X."/>
        </authorList>
    </citation>
    <scope>NUCLEOTIDE SEQUENCE [LARGE SCALE GENOMIC DNA]</scope>
    <source>
        <strain evidence="1 2">LX-88</strain>
    </source>
</reference>
<accession>A0ABS5VZ91</accession>
<proteinExistence type="predicted"/>